<feature type="compositionally biased region" description="Basic and acidic residues" evidence="1">
    <location>
        <begin position="162"/>
        <end position="221"/>
    </location>
</feature>
<organism evidence="2 3">
    <name type="scientific">Candidatus Synechococcus spongiarum 15L</name>
    <dbReference type="NCBI Taxonomy" id="1608419"/>
    <lineage>
        <taxon>Bacteria</taxon>
        <taxon>Bacillati</taxon>
        <taxon>Cyanobacteriota</taxon>
        <taxon>Cyanophyceae</taxon>
        <taxon>Synechococcales</taxon>
        <taxon>Synechococcaceae</taxon>
        <taxon>Synechococcus</taxon>
    </lineage>
</organism>
<name>A0A0G8AXG8_9SYNE</name>
<evidence type="ECO:0000313" key="3">
    <source>
        <dbReference type="Proteomes" id="UP000035037"/>
    </source>
</evidence>
<accession>A0A0G8AXG8</accession>
<sequence length="385" mass="43191">MKTMTTAQEEQIAGWTINESTDLLDDSTTVTASLHAIEGLGGSLDTDPKPVFLVRCQSGKTEAYIAWHERLGDESDDLSEKKRVTYRFPPANAETEQWSISTDGTTTFVSNASLFLKSLAESERLVVQTTPYGQSPIIAVFDLNGAADVVSRVEQAEKRYKEAQEKREREEAERKRKEAQQKELEEAVRRYKEAQEKRKREEEAERQRKEAERKREEEAERKRKIQHLATNRKTATYRLCLPGVAEKLVQQGAHLACRKSLGEERVYHPDYVRSVAKESLILLKPSSVGLAILTILSGDPKGVIVALGDYCAGFWTTDKPGQIEVAVRTDAAGIGLSLWRLGDAQIDMRHTRSVVLWNAPALITAMAHPHVMSEPALLALLKPWP</sequence>
<reference evidence="2 3" key="1">
    <citation type="submission" date="2015-02" db="EMBL/GenBank/DDBJ databases">
        <authorList>
            <person name="Slaby B."/>
            <person name="Hentschel U."/>
        </authorList>
    </citation>
    <scope>NUCLEOTIDE SEQUENCE [LARGE SCALE GENOMIC DNA]</scope>
    <source>
        <strain evidence="2">15L</strain>
    </source>
</reference>
<comment type="caution">
    <text evidence="2">The sequence shown here is derived from an EMBL/GenBank/DDBJ whole genome shotgun (WGS) entry which is preliminary data.</text>
</comment>
<gene>
    <name evidence="2" type="ORF">TQ37_02340</name>
</gene>
<reference evidence="2 3" key="2">
    <citation type="submission" date="2015-05" db="EMBL/GenBank/DDBJ databases">
        <title>Lifestyle Evolution in Cyanobacterial Symbionts of Sponges.</title>
        <authorList>
            <person name="Burgsdorf I."/>
            <person name="Slaby B.M."/>
            <person name="Handley K.M."/>
            <person name="Haber M."/>
            <person name="Blom J."/>
            <person name="Marshall C.W."/>
            <person name="Gilbert J.A."/>
            <person name="Hentschel U."/>
            <person name="Steindler L."/>
        </authorList>
    </citation>
    <scope>NUCLEOTIDE SEQUENCE [LARGE SCALE GENOMIC DNA]</scope>
    <source>
        <strain evidence="2">15L</strain>
    </source>
</reference>
<feature type="region of interest" description="Disordered" evidence="1">
    <location>
        <begin position="162"/>
        <end position="227"/>
    </location>
</feature>
<dbReference type="Proteomes" id="UP000035037">
    <property type="component" value="Unassembled WGS sequence"/>
</dbReference>
<dbReference type="PATRIC" id="fig|1608419.3.peg.1868"/>
<protein>
    <submittedName>
        <fullName evidence="2">Uncharacterized protein</fullName>
    </submittedName>
</protein>
<evidence type="ECO:0000313" key="2">
    <source>
        <dbReference type="EMBL" id="KKZ14052.1"/>
    </source>
</evidence>
<proteinExistence type="predicted"/>
<dbReference type="AlphaFoldDB" id="A0A0G8AXG8"/>
<dbReference type="EMBL" id="JYFQ01000053">
    <property type="protein sequence ID" value="KKZ14052.1"/>
    <property type="molecule type" value="Genomic_DNA"/>
</dbReference>
<evidence type="ECO:0000256" key="1">
    <source>
        <dbReference type="SAM" id="MobiDB-lite"/>
    </source>
</evidence>